<organism evidence="1 2">
    <name type="scientific">Lojkania enalia</name>
    <dbReference type="NCBI Taxonomy" id="147567"/>
    <lineage>
        <taxon>Eukaryota</taxon>
        <taxon>Fungi</taxon>
        <taxon>Dikarya</taxon>
        <taxon>Ascomycota</taxon>
        <taxon>Pezizomycotina</taxon>
        <taxon>Dothideomycetes</taxon>
        <taxon>Pleosporomycetidae</taxon>
        <taxon>Pleosporales</taxon>
        <taxon>Pleosporales incertae sedis</taxon>
        <taxon>Lojkania</taxon>
    </lineage>
</organism>
<sequence>MVPTTSLAWIVRDGLARTPRIFNIKADRRISIYSNVLLLFLLPFAHGSTEVYGQAPTASLGGTVGANSLSISMLLKYESRPRPRTPIRHAKRHAKEVADCRSALETCDLKRCRMCPAKTPPPPPSRCCHIIVSTRLFPDSHPPSYLHSTSPSSTIPIASQNVLFARRIVPWIHLLPGFRLQRQLRKAHLLPTCNIHIMA</sequence>
<evidence type="ECO:0000313" key="2">
    <source>
        <dbReference type="Proteomes" id="UP000800093"/>
    </source>
</evidence>
<evidence type="ECO:0000313" key="1">
    <source>
        <dbReference type="EMBL" id="KAF2267534.1"/>
    </source>
</evidence>
<name>A0A9P4KE46_9PLEO</name>
<gene>
    <name evidence="1" type="ORF">CC78DRAFT_576901</name>
</gene>
<keyword evidence="2" id="KW-1185">Reference proteome</keyword>
<reference evidence="2" key="1">
    <citation type="journal article" date="2020" name="Stud. Mycol.">
        <title>101 Dothideomycetes genomes: A test case for predicting lifestyles and emergence of pathogens.</title>
        <authorList>
            <person name="Haridas S."/>
            <person name="Albert R."/>
            <person name="Binder M."/>
            <person name="Bloem J."/>
            <person name="LaButti K."/>
            <person name="Salamov A."/>
            <person name="Andreopoulos B."/>
            <person name="Baker S."/>
            <person name="Barry K."/>
            <person name="Bills G."/>
            <person name="Bluhm B."/>
            <person name="Cannon C."/>
            <person name="Castanera R."/>
            <person name="Culley D."/>
            <person name="Daum C."/>
            <person name="Ezra D."/>
            <person name="Gonzalez J."/>
            <person name="Henrissat B."/>
            <person name="Kuo A."/>
            <person name="Liang C."/>
            <person name="Lipzen A."/>
            <person name="Lutzoni F."/>
            <person name="Magnuson J."/>
            <person name="Mondo S."/>
            <person name="Nolan M."/>
            <person name="Ohm R."/>
            <person name="Pangilinan J."/>
            <person name="Park H.-J."/>
            <person name="Ramirez L."/>
            <person name="Alfaro M."/>
            <person name="Sun H."/>
            <person name="Tritt A."/>
            <person name="Yoshinaga Y."/>
            <person name="Zwiers L.-H."/>
            <person name="Turgeon B."/>
            <person name="Goodwin S."/>
            <person name="Spatafora J."/>
            <person name="Crous P."/>
            <person name="Grigoriev I."/>
        </authorList>
    </citation>
    <scope>NUCLEOTIDE SEQUENCE [LARGE SCALE GENOMIC DNA]</scope>
    <source>
        <strain evidence="2">CBS 304.66</strain>
    </source>
</reference>
<proteinExistence type="predicted"/>
<accession>A0A9P4KE46</accession>
<dbReference type="EMBL" id="ML986590">
    <property type="protein sequence ID" value="KAF2267534.1"/>
    <property type="molecule type" value="Genomic_DNA"/>
</dbReference>
<comment type="caution">
    <text evidence="1">The sequence shown here is derived from an EMBL/GenBank/DDBJ whole genome shotgun (WGS) entry which is preliminary data.</text>
</comment>
<dbReference type="Proteomes" id="UP000800093">
    <property type="component" value="Unassembled WGS sequence"/>
</dbReference>
<dbReference type="AlphaFoldDB" id="A0A9P4KE46"/>
<protein>
    <submittedName>
        <fullName evidence="1">Uncharacterized protein</fullName>
    </submittedName>
</protein>